<evidence type="ECO:0000256" key="1">
    <source>
        <dbReference type="ARBA" id="ARBA00004138"/>
    </source>
</evidence>
<feature type="repeat" description="WD" evidence="9">
    <location>
        <begin position="277"/>
        <end position="309"/>
    </location>
</feature>
<dbReference type="PANTHER" id="PTHR14885:SF3">
    <property type="entry name" value="CILIA- AND FLAGELLA-ASSOCIATED PROTEIN 44"/>
    <property type="match status" value="1"/>
</dbReference>
<organism evidence="12 13">
    <name type="scientific">Tetraparma gracilis</name>
    <dbReference type="NCBI Taxonomy" id="2962635"/>
    <lineage>
        <taxon>Eukaryota</taxon>
        <taxon>Sar</taxon>
        <taxon>Stramenopiles</taxon>
        <taxon>Ochrophyta</taxon>
        <taxon>Bolidophyceae</taxon>
        <taxon>Parmales</taxon>
        <taxon>Triparmaceae</taxon>
        <taxon>Tetraparma</taxon>
    </lineage>
</organism>
<feature type="repeat" description="WD" evidence="9">
    <location>
        <begin position="388"/>
        <end position="420"/>
    </location>
</feature>
<protein>
    <recommendedName>
        <fullName evidence="14">Cilia- and flagella-associated protein 44</fullName>
    </recommendedName>
</protein>
<keyword evidence="3" id="KW-0963">Cytoplasm</keyword>
<dbReference type="Gene3D" id="2.130.10.10">
    <property type="entry name" value="YVTN repeat-like/Quinoprotein amine dehydrogenase"/>
    <property type="match status" value="3"/>
</dbReference>
<dbReference type="InterPro" id="IPR001680">
    <property type="entry name" value="WD40_rpt"/>
</dbReference>
<proteinExistence type="predicted"/>
<feature type="region of interest" description="Disordered" evidence="11">
    <location>
        <begin position="1768"/>
        <end position="1807"/>
    </location>
</feature>
<feature type="compositionally biased region" description="Acidic residues" evidence="11">
    <location>
        <begin position="1408"/>
        <end position="1437"/>
    </location>
</feature>
<keyword evidence="5" id="KW-0677">Repeat</keyword>
<feature type="coiled-coil region" evidence="10">
    <location>
        <begin position="1451"/>
        <end position="1485"/>
    </location>
</feature>
<evidence type="ECO:0000256" key="10">
    <source>
        <dbReference type="SAM" id="Coils"/>
    </source>
</evidence>
<keyword evidence="6 10" id="KW-0175">Coiled coil</keyword>
<comment type="caution">
    <text evidence="12">The sequence shown here is derived from an EMBL/GenBank/DDBJ whole genome shotgun (WGS) entry which is preliminary data.</text>
</comment>
<dbReference type="PANTHER" id="PTHR14885">
    <property type="entry name" value="CILIA- AND FLAGELLA-ASSOCIATED PROTEIN 43-RELATED"/>
    <property type="match status" value="1"/>
</dbReference>
<dbReference type="PROSITE" id="PS50082">
    <property type="entry name" value="WD_REPEATS_2"/>
    <property type="match status" value="3"/>
</dbReference>
<evidence type="ECO:0000256" key="9">
    <source>
        <dbReference type="PROSITE-ProRule" id="PRU00221"/>
    </source>
</evidence>
<gene>
    <name evidence="12" type="ORF">TeGR_g8615</name>
</gene>
<evidence type="ECO:0000256" key="8">
    <source>
        <dbReference type="ARBA" id="ARBA00023273"/>
    </source>
</evidence>
<dbReference type="Pfam" id="PF00400">
    <property type="entry name" value="WD40"/>
    <property type="match status" value="2"/>
</dbReference>
<name>A0ABQ6MPF0_9STRA</name>
<evidence type="ECO:0008006" key="14">
    <source>
        <dbReference type="Google" id="ProtNLM"/>
    </source>
</evidence>
<dbReference type="SMART" id="SM00320">
    <property type="entry name" value="WD40"/>
    <property type="match status" value="8"/>
</dbReference>
<reference evidence="12 13" key="1">
    <citation type="journal article" date="2023" name="Commun. Biol.">
        <title>Genome analysis of Parmales, the sister group of diatoms, reveals the evolutionary specialization of diatoms from phago-mixotrophs to photoautotrophs.</title>
        <authorList>
            <person name="Ban H."/>
            <person name="Sato S."/>
            <person name="Yoshikawa S."/>
            <person name="Yamada K."/>
            <person name="Nakamura Y."/>
            <person name="Ichinomiya M."/>
            <person name="Sato N."/>
            <person name="Blanc-Mathieu R."/>
            <person name="Endo H."/>
            <person name="Kuwata A."/>
            <person name="Ogata H."/>
        </authorList>
    </citation>
    <scope>NUCLEOTIDE SEQUENCE [LARGE SCALE GENOMIC DNA]</scope>
</reference>
<sequence length="1807" mass="197641">MAAPSSHMRPRAPHELPRSLPSLHSLMGFDTSRRSNIHCPSPTSLVYLAGNALVEYGLETKVRKYVSGLDGGSVGAFQFNPTGDKVAVACSGSYGPPGLPSGPNIYIYSYPGWEIEKVMKAGTEKGYSSLSWSADGTLLASVGCSPDYLLTVWDWSNSRIQLRTKAFGQDVFKVEFSADDKGRLCTAGTGHVRFWEMARTFTGLKLQGEIGKFGKIDLSDVEDFVELPDGKVLSSSESGHILLWEGNFVKCRFVTSGKDPAAMYEPHDAALGPFGGEPAHAGGIFAIRHDRAANRILTGGADGCVRWWDFAAIDVAEVDSDITMDYPLKPVRELSAGAGVVVKALIPAPAAAPAAEGAEDHSSFLVVDGTGSLLRLPLSAGSPPSPLLRFHAGAIAGVAASPAAHYCVTVGKDGVVAAWDYVLKVRGCEFRAAHAATCVAAAPAAVDPLGMTFAVGFEDGVVRCFFLSPPGKEGGGEMVLQQVMKPHNAAVTSVKYSPDGRHLATTGADGLVFLLSCPAAGDPAAPYPPVGFVKSSDGEPVASCDWRADSRALLFSHADAVTELDCSGELANLGDSFEMAPPARQFRYKDRPVVKEEPDEPGADGEEKKEEAPPVPPTVASATYCTSADPENFLVSFTDEKAGKMYECKFGDEYSLGMYPSGTDHVTGPLAYGNPKLTALSYSSSGKFVLGGSTDGSVTVRPSAQCGYFVKVQTHSTTAGGATGAAMSFDDSFLITVGGDGIIGVYRINAADITAQANKAAEARVVPDETDMDKHLVKVDTGENNSAPPEGFEEIFSSSAAGQEKKAAAEAAAKAAAEAAKALEDITEDTAYSIQDEKLRKEEDARKLAAEQKKDKIRLVVQAMQREFEDLAKKNKALPEEQRLSDEELVVDPEYAAILRQLGENMLNEVELECRHDSEKSDVRLRKLRAEFLDVLDHELFYVSGLKNGLKVPSIPTTKFPPELQALLKHVHTIMDSEAATANRAKDAAGVTRGPRGTMVEKKKRNKDAELLAAEGELNASGEKKSAFEIRKVMRVARTHELEDLHEKKPAEDADDPRDLKAITDASRFLGDYKIKTDPEYEVPEDQQVNAEKKRRQMILLEESIHNIKVAFNERLIEVRDKKSDVVLSIGAFNERIKMIDEQLEQTGASKNLFSPVLDPEEYPEDRETILPADVTAFLASVESKGVEKANAPHKSACAVALSATKKVEKVGGVSAVTPSELNLCATLPILAAMYDPATDGDMPKTKGTQALSKLEEDEVEETRRKLHHERQCLVDRIASDVVDVDEKVAALRRDRLVFSAELKGAELRLLTLFKELMLLSSFESKDKMLTNKLEKCQRDKGEVVANISDCHARLQTNSGELEVWVEKDKAIMEEFVKLVPVKNAFHEQLLKIFKRKIKRAKKKTGAEEEDEDEESDEEDYESDSDEDDDEGEEVDDSCPPGCDTHLYESIIELREKRLDQEEVLADFQKELDELKKANDRHIARERQIDKDLSSTEVEILKFQTEKQQHINELLVCCPLKIGQIRLWKEELDAEGNVIEVPENPTVLRDTVTITDCVVFSDAALEKLRGRIDELKAEIVQDKDNFSGLHKEKRALEKDKVLKEKEIQKQHVRCDELQMLKFGQLINIGELDKISVNSEEIELKKKTEALEVVNEKEVHQIHIKHRRLKEKLLDVTKTNTSKLNEIAELNGRQFFLEKELNSNKAGMQVADDGPTMKQETEERNRLVSLVKLQAKEVDALKAEINLLRRKGGHIYAPPPPPELLGEMGMGEMDMTGGMDGLDGGGSIEGMEPPQEGGGGEEAAPAVE</sequence>
<evidence type="ECO:0000256" key="7">
    <source>
        <dbReference type="ARBA" id="ARBA00023212"/>
    </source>
</evidence>
<evidence type="ECO:0000256" key="3">
    <source>
        <dbReference type="ARBA" id="ARBA00022490"/>
    </source>
</evidence>
<dbReference type="SUPFAM" id="SSF50998">
    <property type="entry name" value="Quinoprotein alcohol dehydrogenase-like"/>
    <property type="match status" value="1"/>
</dbReference>
<evidence type="ECO:0000256" key="2">
    <source>
        <dbReference type="ARBA" id="ARBA00004245"/>
    </source>
</evidence>
<feature type="region of interest" description="Disordered" evidence="11">
    <location>
        <begin position="1404"/>
        <end position="1444"/>
    </location>
</feature>
<keyword evidence="13" id="KW-1185">Reference proteome</keyword>
<evidence type="ECO:0000256" key="4">
    <source>
        <dbReference type="ARBA" id="ARBA00022574"/>
    </source>
</evidence>
<accession>A0ABQ6MPF0</accession>
<dbReference type="Pfam" id="PF25828">
    <property type="entry name" value="CC_Cfap43"/>
    <property type="match status" value="1"/>
</dbReference>
<evidence type="ECO:0000256" key="6">
    <source>
        <dbReference type="ARBA" id="ARBA00023054"/>
    </source>
</evidence>
<evidence type="ECO:0000256" key="11">
    <source>
        <dbReference type="SAM" id="MobiDB-lite"/>
    </source>
</evidence>
<keyword evidence="4 9" id="KW-0853">WD repeat</keyword>
<dbReference type="InterPro" id="IPR015943">
    <property type="entry name" value="WD40/YVTN_repeat-like_dom_sf"/>
</dbReference>
<evidence type="ECO:0000313" key="13">
    <source>
        <dbReference type="Proteomes" id="UP001165060"/>
    </source>
</evidence>
<dbReference type="SUPFAM" id="SSF82171">
    <property type="entry name" value="DPP6 N-terminal domain-like"/>
    <property type="match status" value="1"/>
</dbReference>
<feature type="repeat" description="WD" evidence="9">
    <location>
        <begin position="484"/>
        <end position="514"/>
    </location>
</feature>
<evidence type="ECO:0000313" key="12">
    <source>
        <dbReference type="EMBL" id="GMI29569.1"/>
    </source>
</evidence>
<keyword evidence="7" id="KW-0206">Cytoskeleton</keyword>
<feature type="region of interest" description="Disordered" evidence="11">
    <location>
        <begin position="985"/>
        <end position="1004"/>
    </location>
</feature>
<feature type="region of interest" description="Disordered" evidence="11">
    <location>
        <begin position="588"/>
        <end position="619"/>
    </location>
</feature>
<evidence type="ECO:0000256" key="5">
    <source>
        <dbReference type="ARBA" id="ARBA00022737"/>
    </source>
</evidence>
<dbReference type="EMBL" id="BRYB01003046">
    <property type="protein sequence ID" value="GMI29569.1"/>
    <property type="molecule type" value="Genomic_DNA"/>
</dbReference>
<keyword evidence="8" id="KW-0966">Cell projection</keyword>
<comment type="subcellular location">
    <subcellularLocation>
        <location evidence="1">Cell projection</location>
        <location evidence="1">Cilium</location>
    </subcellularLocation>
    <subcellularLocation>
        <location evidence="2">Cytoplasm</location>
        <location evidence="2">Cytoskeleton</location>
    </subcellularLocation>
</comment>
<feature type="coiled-coil region" evidence="10">
    <location>
        <begin position="1558"/>
        <end position="1585"/>
    </location>
</feature>
<dbReference type="InterPro" id="IPR011047">
    <property type="entry name" value="Quinoprotein_ADH-like_sf"/>
</dbReference>
<feature type="compositionally biased region" description="Gly residues" evidence="11">
    <location>
        <begin position="1777"/>
        <end position="1787"/>
    </location>
</feature>
<dbReference type="Proteomes" id="UP001165060">
    <property type="component" value="Unassembled WGS sequence"/>
</dbReference>